<keyword evidence="3" id="KW-1185">Reference proteome</keyword>
<dbReference type="PIRSF" id="PIRSF004548">
    <property type="entry name" value="CreD"/>
    <property type="match status" value="1"/>
</dbReference>
<gene>
    <name evidence="2" type="ORF">A7E78_10155</name>
</gene>
<reference evidence="2 3" key="1">
    <citation type="journal article" date="2017" name="Genome Announc.">
        <title>Complete Genome Sequences of Two Acetylene-Fermenting Pelobacter acetylenicus Strains.</title>
        <authorList>
            <person name="Sutton J.M."/>
            <person name="Baesman S.M."/>
            <person name="Fierst J.L."/>
            <person name="Poret-Peterson A.T."/>
            <person name="Oremland R.S."/>
            <person name="Dunlap D.S."/>
            <person name="Akob D.M."/>
        </authorList>
    </citation>
    <scope>NUCLEOTIDE SEQUENCE [LARGE SCALE GENOMIC DNA]</scope>
    <source>
        <strain evidence="2 3">SFB93</strain>
    </source>
</reference>
<dbReference type="NCBIfam" id="NF008712">
    <property type="entry name" value="PRK11715.1-1"/>
    <property type="match status" value="1"/>
</dbReference>
<dbReference type="Proteomes" id="UP000182517">
    <property type="component" value="Chromosome"/>
</dbReference>
<feature type="transmembrane region" description="Helical" evidence="1">
    <location>
        <begin position="305"/>
        <end position="322"/>
    </location>
</feature>
<feature type="transmembrane region" description="Helical" evidence="1">
    <location>
        <begin position="334"/>
        <end position="354"/>
    </location>
</feature>
<keyword evidence="1" id="KW-0472">Membrane</keyword>
<accession>A0A1L3GQE5</accession>
<evidence type="ECO:0008006" key="4">
    <source>
        <dbReference type="Google" id="ProtNLM"/>
    </source>
</evidence>
<dbReference type="PANTHER" id="PTHR30092:SF0">
    <property type="entry name" value="INNER MEMBRANE PROTEIN CRED"/>
    <property type="match status" value="1"/>
</dbReference>
<dbReference type="PANTHER" id="PTHR30092">
    <property type="entry name" value="INNER MEMBRANE PROTEIN CRED"/>
    <property type="match status" value="1"/>
</dbReference>
<dbReference type="EMBL" id="CP015519">
    <property type="protein sequence ID" value="APG28176.1"/>
    <property type="molecule type" value="Genomic_DNA"/>
</dbReference>
<dbReference type="KEGG" id="pef:A7E78_10155"/>
<dbReference type="Pfam" id="PF06123">
    <property type="entry name" value="CreD"/>
    <property type="match status" value="1"/>
</dbReference>
<dbReference type="RefSeq" id="WP_072284136.1">
    <property type="nucleotide sequence ID" value="NZ_CP015519.1"/>
</dbReference>
<keyword evidence="1" id="KW-0812">Transmembrane</keyword>
<feature type="transmembrane region" description="Helical" evidence="1">
    <location>
        <begin position="21"/>
        <end position="40"/>
    </location>
</feature>
<evidence type="ECO:0000313" key="2">
    <source>
        <dbReference type="EMBL" id="APG28176.1"/>
    </source>
</evidence>
<organism evidence="2 3">
    <name type="scientific">Syntrophotalea acetylenivorans</name>
    <dbReference type="NCBI Taxonomy" id="1842532"/>
    <lineage>
        <taxon>Bacteria</taxon>
        <taxon>Pseudomonadati</taxon>
        <taxon>Thermodesulfobacteriota</taxon>
        <taxon>Desulfuromonadia</taxon>
        <taxon>Desulfuromonadales</taxon>
        <taxon>Syntrophotaleaceae</taxon>
        <taxon>Syntrophotalea</taxon>
    </lineage>
</organism>
<dbReference type="GO" id="GO:0005886">
    <property type="term" value="C:plasma membrane"/>
    <property type="evidence" value="ECO:0007669"/>
    <property type="project" value="TreeGrafter"/>
</dbReference>
<name>A0A1L3GQE5_9BACT</name>
<feature type="transmembrane region" description="Helical" evidence="1">
    <location>
        <begin position="360"/>
        <end position="380"/>
    </location>
</feature>
<keyword evidence="1" id="KW-1133">Transmembrane helix</keyword>
<feature type="transmembrane region" description="Helical" evidence="1">
    <location>
        <begin position="411"/>
        <end position="430"/>
    </location>
</feature>
<proteinExistence type="predicted"/>
<dbReference type="InterPro" id="IPR010364">
    <property type="entry name" value="Uncharacterised_IM_CreD"/>
</dbReference>
<sequence>MENQLDLVKKTSQYIKRSITLKIISVGILILLLLIPASMVKGLIRERQQRRDTVVREISQKWGDSQTITGPFLTVPFKTYYKDDRGKTRFNLKYLHFLPETLDISGDMTPEVRYRSLFEAVLYNTRLTFNGNFKLPPASQLNVEPKNILWNKACLSLGITDMRGIREKIVLAFNGVEYNANPGLKTTDLAGAGVSTLVQPLSAQASNAFSFDLNLNGSEQIDLIPVGETTTVRMTSPWPSPSFNGAFLPVTREVSKEGFTADWKVLHLNRNFPQFWQGSKYKVTPSAFGLELIMTADIYQKSTRLAKYAVMFLVFTFFAFFFSEIINKRRIHPIQYLLVGMAILIFYTLVLSLSEYIPFNLAYILSAGSVTLLVSGYAWAIISNSKFALTIAGILSILYCYLFIVLQLEDYALILGSVGLLVILALVMYVTRKIDWYEVEAVAREDGK</sequence>
<dbReference type="OrthoDB" id="9791851at2"/>
<evidence type="ECO:0000256" key="1">
    <source>
        <dbReference type="SAM" id="Phobius"/>
    </source>
</evidence>
<feature type="transmembrane region" description="Helical" evidence="1">
    <location>
        <begin position="387"/>
        <end position="405"/>
    </location>
</feature>
<dbReference type="AlphaFoldDB" id="A0A1L3GQE5"/>
<protein>
    <recommendedName>
        <fullName evidence="4">Cell envelope integrity protein CreD</fullName>
    </recommendedName>
</protein>
<evidence type="ECO:0000313" key="3">
    <source>
        <dbReference type="Proteomes" id="UP000182517"/>
    </source>
</evidence>